<gene>
    <name evidence="2" type="ORF">ACFQDI_07635</name>
</gene>
<sequence>MSESSNESKTTRKIRGKSHFHGGLESTLDTTGYIVMTLGVLMAAVLVIKARAAAIFPALGLLVLSWLCRVILRALAEHLRLQKKAQGLPYDGQISEALETVTYTCSECGAMLHSDTRCEACGRAIEPSA</sequence>
<reference evidence="3" key="1">
    <citation type="journal article" date="2019" name="Int. J. Syst. Evol. Microbiol.">
        <title>The Global Catalogue of Microorganisms (GCM) 10K type strain sequencing project: providing services to taxonomists for standard genome sequencing and annotation.</title>
        <authorList>
            <consortium name="The Broad Institute Genomics Platform"/>
            <consortium name="The Broad Institute Genome Sequencing Center for Infectious Disease"/>
            <person name="Wu L."/>
            <person name="Ma J."/>
        </authorList>
    </citation>
    <scope>NUCLEOTIDE SEQUENCE [LARGE SCALE GENOMIC DNA]</scope>
    <source>
        <strain evidence="3">CGMCC 4.1469</strain>
    </source>
</reference>
<keyword evidence="3" id="KW-1185">Reference proteome</keyword>
<dbReference type="RefSeq" id="WP_377165078.1">
    <property type="nucleotide sequence ID" value="NZ_JBHSMQ010000002.1"/>
</dbReference>
<organism evidence="2 3">
    <name type="scientific">Prosthecobacter fluviatilis</name>
    <dbReference type="NCBI Taxonomy" id="445931"/>
    <lineage>
        <taxon>Bacteria</taxon>
        <taxon>Pseudomonadati</taxon>
        <taxon>Verrucomicrobiota</taxon>
        <taxon>Verrucomicrobiia</taxon>
        <taxon>Verrucomicrobiales</taxon>
        <taxon>Verrucomicrobiaceae</taxon>
        <taxon>Prosthecobacter</taxon>
    </lineage>
</organism>
<proteinExistence type="predicted"/>
<evidence type="ECO:0000313" key="3">
    <source>
        <dbReference type="Proteomes" id="UP001596052"/>
    </source>
</evidence>
<accession>A0ABW0KQ32</accession>
<keyword evidence="1" id="KW-1133">Transmembrane helix</keyword>
<feature type="transmembrane region" description="Helical" evidence="1">
    <location>
        <begin position="30"/>
        <end position="48"/>
    </location>
</feature>
<evidence type="ECO:0008006" key="4">
    <source>
        <dbReference type="Google" id="ProtNLM"/>
    </source>
</evidence>
<feature type="transmembrane region" description="Helical" evidence="1">
    <location>
        <begin position="54"/>
        <end position="76"/>
    </location>
</feature>
<dbReference type="EMBL" id="JBHSMQ010000002">
    <property type="protein sequence ID" value="MFC5454717.1"/>
    <property type="molecule type" value="Genomic_DNA"/>
</dbReference>
<keyword evidence="1" id="KW-0472">Membrane</keyword>
<evidence type="ECO:0000256" key="1">
    <source>
        <dbReference type="SAM" id="Phobius"/>
    </source>
</evidence>
<dbReference type="Proteomes" id="UP001596052">
    <property type="component" value="Unassembled WGS sequence"/>
</dbReference>
<protein>
    <recommendedName>
        <fullName evidence="4">Zinc ribbon domain-containing protein</fullName>
    </recommendedName>
</protein>
<keyword evidence="1" id="KW-0812">Transmembrane</keyword>
<evidence type="ECO:0000313" key="2">
    <source>
        <dbReference type="EMBL" id="MFC5454717.1"/>
    </source>
</evidence>
<comment type="caution">
    <text evidence="2">The sequence shown here is derived from an EMBL/GenBank/DDBJ whole genome shotgun (WGS) entry which is preliminary data.</text>
</comment>
<name>A0ABW0KQ32_9BACT</name>